<reference evidence="2 3" key="1">
    <citation type="submission" date="2024-04" db="EMBL/GenBank/DDBJ databases">
        <authorList>
            <person name="Fracassetti M."/>
        </authorList>
    </citation>
    <scope>NUCLEOTIDE SEQUENCE [LARGE SCALE GENOMIC DNA]</scope>
</reference>
<feature type="region of interest" description="Disordered" evidence="1">
    <location>
        <begin position="1"/>
        <end position="92"/>
    </location>
</feature>
<accession>A0AAV2FDR2</accession>
<sequence length="223" mass="24303">MIAKPRRQNVKKQAKAHGDLGSNLNSNGSRFSVLNIEEMESPTEDTRLETTDPAGDMDMDDCLTTGKSRDSPETQRQLSHAHVMNSSKKIAKAPIQMSTLAASGGKSEVAPSHHTSEPARMVNVVVREARMEELRGKKKPIIAPTKAAIKVKTTEKTNRPKEKSWQQSSPIAKGGKADYPLAHTGQPLINHTPHTQKRVGKNASTTGSNVRLVEPSTRSQLNS</sequence>
<feature type="compositionally biased region" description="Polar residues" evidence="1">
    <location>
        <begin position="22"/>
        <end position="32"/>
    </location>
</feature>
<organism evidence="2 3">
    <name type="scientific">Linum trigynum</name>
    <dbReference type="NCBI Taxonomy" id="586398"/>
    <lineage>
        <taxon>Eukaryota</taxon>
        <taxon>Viridiplantae</taxon>
        <taxon>Streptophyta</taxon>
        <taxon>Embryophyta</taxon>
        <taxon>Tracheophyta</taxon>
        <taxon>Spermatophyta</taxon>
        <taxon>Magnoliopsida</taxon>
        <taxon>eudicotyledons</taxon>
        <taxon>Gunneridae</taxon>
        <taxon>Pentapetalae</taxon>
        <taxon>rosids</taxon>
        <taxon>fabids</taxon>
        <taxon>Malpighiales</taxon>
        <taxon>Linaceae</taxon>
        <taxon>Linum</taxon>
    </lineage>
</organism>
<feature type="region of interest" description="Disordered" evidence="1">
    <location>
        <begin position="145"/>
        <end position="223"/>
    </location>
</feature>
<keyword evidence="3" id="KW-1185">Reference proteome</keyword>
<feature type="compositionally biased region" description="Basic and acidic residues" evidence="1">
    <location>
        <begin position="152"/>
        <end position="164"/>
    </location>
</feature>
<dbReference type="EMBL" id="OZ034819">
    <property type="protein sequence ID" value="CAL1395858.1"/>
    <property type="molecule type" value="Genomic_DNA"/>
</dbReference>
<dbReference type="Proteomes" id="UP001497516">
    <property type="component" value="Chromosome 6"/>
</dbReference>
<dbReference type="AlphaFoldDB" id="A0AAV2FDR2"/>
<evidence type="ECO:0000256" key="1">
    <source>
        <dbReference type="SAM" id="MobiDB-lite"/>
    </source>
</evidence>
<evidence type="ECO:0000313" key="2">
    <source>
        <dbReference type="EMBL" id="CAL1395858.1"/>
    </source>
</evidence>
<protein>
    <submittedName>
        <fullName evidence="2">Uncharacterized protein</fullName>
    </submittedName>
</protein>
<proteinExistence type="predicted"/>
<feature type="compositionally biased region" description="Basic residues" evidence="1">
    <location>
        <begin position="1"/>
        <end position="15"/>
    </location>
</feature>
<feature type="compositionally biased region" description="Polar residues" evidence="1">
    <location>
        <begin position="74"/>
        <end position="88"/>
    </location>
</feature>
<name>A0AAV2FDR2_9ROSI</name>
<evidence type="ECO:0000313" key="3">
    <source>
        <dbReference type="Proteomes" id="UP001497516"/>
    </source>
</evidence>
<gene>
    <name evidence="2" type="ORF">LTRI10_LOCUS36258</name>
</gene>